<keyword evidence="1" id="KW-1133">Transmembrane helix</keyword>
<evidence type="ECO:0000313" key="3">
    <source>
        <dbReference type="EMBL" id="MCD7445918.1"/>
    </source>
</evidence>
<dbReference type="Proteomes" id="UP000823775">
    <property type="component" value="Unassembled WGS sequence"/>
</dbReference>
<comment type="caution">
    <text evidence="3">The sequence shown here is derived from an EMBL/GenBank/DDBJ whole genome shotgun (WGS) entry which is preliminary data.</text>
</comment>
<dbReference type="PROSITE" id="PS50076">
    <property type="entry name" value="DNAJ_2"/>
    <property type="match status" value="1"/>
</dbReference>
<keyword evidence="4" id="KW-1185">Reference proteome</keyword>
<feature type="transmembrane region" description="Helical" evidence="1">
    <location>
        <begin position="236"/>
        <end position="261"/>
    </location>
</feature>
<evidence type="ECO:0000259" key="2">
    <source>
        <dbReference type="PROSITE" id="PS50076"/>
    </source>
</evidence>
<dbReference type="EMBL" id="JACEIK010000003">
    <property type="protein sequence ID" value="MCD7445918.1"/>
    <property type="molecule type" value="Genomic_DNA"/>
</dbReference>
<dbReference type="SUPFAM" id="SSF46565">
    <property type="entry name" value="Chaperone J-domain"/>
    <property type="match status" value="1"/>
</dbReference>
<organism evidence="3 4">
    <name type="scientific">Datura stramonium</name>
    <name type="common">Jimsonweed</name>
    <name type="synonym">Common thornapple</name>
    <dbReference type="NCBI Taxonomy" id="4076"/>
    <lineage>
        <taxon>Eukaryota</taxon>
        <taxon>Viridiplantae</taxon>
        <taxon>Streptophyta</taxon>
        <taxon>Embryophyta</taxon>
        <taxon>Tracheophyta</taxon>
        <taxon>Spermatophyta</taxon>
        <taxon>Magnoliopsida</taxon>
        <taxon>eudicotyledons</taxon>
        <taxon>Gunneridae</taxon>
        <taxon>Pentapetalae</taxon>
        <taxon>asterids</taxon>
        <taxon>lamiids</taxon>
        <taxon>Solanales</taxon>
        <taxon>Solanaceae</taxon>
        <taxon>Solanoideae</taxon>
        <taxon>Datureae</taxon>
        <taxon>Datura</taxon>
    </lineage>
</organism>
<feature type="domain" description="J" evidence="2">
    <location>
        <begin position="399"/>
        <end position="456"/>
    </location>
</feature>
<protein>
    <recommendedName>
        <fullName evidence="2">J domain-containing protein</fullName>
    </recommendedName>
</protein>
<dbReference type="Gene3D" id="1.10.287.110">
    <property type="entry name" value="DnaJ domain"/>
    <property type="match status" value="1"/>
</dbReference>
<gene>
    <name evidence="3" type="ORF">HAX54_024618</name>
</gene>
<dbReference type="PANTHER" id="PTHR36335:SF3">
    <property type="entry name" value="J DOMAIN-CONTAINING PROTEIN"/>
    <property type="match status" value="1"/>
</dbReference>
<dbReference type="InterPro" id="IPR001623">
    <property type="entry name" value="DnaJ_domain"/>
</dbReference>
<name>A0ABS8RGQ9_DATST</name>
<dbReference type="InterPro" id="IPR036869">
    <property type="entry name" value="J_dom_sf"/>
</dbReference>
<reference evidence="3 4" key="1">
    <citation type="journal article" date="2021" name="BMC Genomics">
        <title>Datura genome reveals duplications of psychoactive alkaloid biosynthetic genes and high mutation rate following tissue culture.</title>
        <authorList>
            <person name="Rajewski A."/>
            <person name="Carter-House D."/>
            <person name="Stajich J."/>
            <person name="Litt A."/>
        </authorList>
    </citation>
    <scope>NUCLEOTIDE SEQUENCE [LARGE SCALE GENOMIC DNA]</scope>
    <source>
        <strain evidence="3">AR-01</strain>
    </source>
</reference>
<keyword evidence="1" id="KW-0472">Membrane</keyword>
<dbReference type="PANTHER" id="PTHR36335">
    <property type="entry name" value="CHAPERONE DNAJ-DOMAIN SUPERFAMILY PROTEIN"/>
    <property type="match status" value="1"/>
</dbReference>
<sequence length="456" mass="51479">MAMEEVMVKLKEALLLMDNLGGQGLLKLVNFSGQPLRKLVYFGGQGLLKLVNFGGQLLPKLVIFCGQGLLKLVKFCGQLVLKLVSFGGQLVLKLLSFDGGLLPKLVNFGGQLLLKVVKQLLLKVVNLGGKLLLKVLNLGGQLLLKLVSFGGQLLLKLVNFGGQGLLKVVSFGGQLLPSSLKNFCGQVPLMLKNFDWHLLLMFKNFGGQAYDDFSWQVKNLCGRLVNLWDEVFQPDLIIIGLSLALFIYCCYCHGVLLLKVIDLLNAECLMKVYHDVLVLVEPRWRFAVEALRRNIEEITCCFGNCLQNFERWWSALRDQLELATLGEEGEAKKLKQCLKRKTAESERFSEIEKRQKQRVEELRETQKKDVENMNLKERIRAEVGKELGKLEMTCHDMASLLDALGITVGDGTSHEVRVAYKKALMKFHPDRALRSDIRLQVKAEEKFKLISRMKDK</sequence>
<dbReference type="CDD" id="cd06257">
    <property type="entry name" value="DnaJ"/>
    <property type="match status" value="1"/>
</dbReference>
<keyword evidence="1" id="KW-0812">Transmembrane</keyword>
<evidence type="ECO:0000256" key="1">
    <source>
        <dbReference type="SAM" id="Phobius"/>
    </source>
</evidence>
<accession>A0ABS8RGQ9</accession>
<evidence type="ECO:0000313" key="4">
    <source>
        <dbReference type="Proteomes" id="UP000823775"/>
    </source>
</evidence>
<proteinExistence type="predicted"/>